<gene>
    <name evidence="1" type="ORF">DBW69_05865</name>
</gene>
<dbReference type="SUPFAM" id="SSF52540">
    <property type="entry name" value="P-loop containing nucleoside triphosphate hydrolases"/>
    <property type="match status" value="1"/>
</dbReference>
<accession>A0A368DXL4</accession>
<dbReference type="Proteomes" id="UP000252132">
    <property type="component" value="Unassembled WGS sequence"/>
</dbReference>
<comment type="caution">
    <text evidence="1">The sequence shown here is derived from an EMBL/GenBank/DDBJ whole genome shotgun (WGS) entry which is preliminary data.</text>
</comment>
<protein>
    <recommendedName>
        <fullName evidence="3">Kinase</fullName>
    </recommendedName>
</protein>
<evidence type="ECO:0000313" key="2">
    <source>
        <dbReference type="Proteomes" id="UP000252132"/>
    </source>
</evidence>
<dbReference type="Gene3D" id="3.40.50.300">
    <property type="entry name" value="P-loop containing nucleotide triphosphate hydrolases"/>
    <property type="match status" value="1"/>
</dbReference>
<dbReference type="InterPro" id="IPR027417">
    <property type="entry name" value="P-loop_NTPase"/>
</dbReference>
<name>A0A368DXL4_9PROT</name>
<dbReference type="AlphaFoldDB" id="A0A368DXL4"/>
<organism evidence="1 2">
    <name type="scientific">PS1 clade bacterium</name>
    <dbReference type="NCBI Taxonomy" id="2175152"/>
    <lineage>
        <taxon>Bacteria</taxon>
        <taxon>Pseudomonadati</taxon>
        <taxon>Pseudomonadota</taxon>
        <taxon>Alphaproteobacteria</taxon>
        <taxon>PS1 clade</taxon>
    </lineage>
</organism>
<proteinExistence type="predicted"/>
<sequence>MLLADVISDLVTFLDDKISDAPYTLAVSGGQGAGKSTMCKALEDALLLKGQKTLTLSLDDFYHCKATRQRLADTIHPLCATRGVPGTHDVTLMRHTLTALKEAQDSSHTPIPRFSKSHDDRLSEGDWLIFEGRPNLIIIEGWCVGAESGFIAEYPPTDWERKHDPEGVWKRWAMEQADDYKDIWSARDALILLRQKDFEQVIDSRWTQEQQNARESGIWQFENRDAVADFCAHYESWTKGVWEYLPNYADFHIYRDSNYVFSYL</sequence>
<evidence type="ECO:0008006" key="3">
    <source>
        <dbReference type="Google" id="ProtNLM"/>
    </source>
</evidence>
<reference evidence="1 2" key="1">
    <citation type="journal article" date="2018" name="Microbiome">
        <title>Fine metagenomic profile of the Mediterranean stratified and mixed water columns revealed by assembly and recruitment.</title>
        <authorList>
            <person name="Haro-Moreno J.M."/>
            <person name="Lopez-Perez M."/>
            <person name="De La Torre J.R."/>
            <person name="Picazo A."/>
            <person name="Camacho A."/>
            <person name="Rodriguez-Valera F."/>
        </authorList>
    </citation>
    <scope>NUCLEOTIDE SEQUENCE [LARGE SCALE GENOMIC DNA]</scope>
    <source>
        <strain evidence="1">MED-G55</strain>
    </source>
</reference>
<evidence type="ECO:0000313" key="1">
    <source>
        <dbReference type="EMBL" id="RCL75941.1"/>
    </source>
</evidence>
<dbReference type="EMBL" id="QOQF01000027">
    <property type="protein sequence ID" value="RCL75941.1"/>
    <property type="molecule type" value="Genomic_DNA"/>
</dbReference>